<dbReference type="Proteomes" id="UP000771749">
    <property type="component" value="Unassembled WGS sequence"/>
</dbReference>
<dbReference type="Pfam" id="PF22817">
    <property type="entry name" value="ApeP-like"/>
    <property type="match status" value="1"/>
</dbReference>
<dbReference type="InterPro" id="IPR016776">
    <property type="entry name" value="ApeP-like_dehydratase"/>
</dbReference>
<dbReference type="EMBL" id="JADIMJ010000081">
    <property type="protein sequence ID" value="MBO8454149.1"/>
    <property type="molecule type" value="Genomic_DNA"/>
</dbReference>
<gene>
    <name evidence="1" type="ORF">IAC07_05425</name>
</gene>
<organism evidence="1 2">
    <name type="scientific">Candidatus Cryptobacteroides gallistercoris</name>
    <dbReference type="NCBI Taxonomy" id="2840765"/>
    <lineage>
        <taxon>Bacteria</taxon>
        <taxon>Pseudomonadati</taxon>
        <taxon>Bacteroidota</taxon>
        <taxon>Bacteroidia</taxon>
        <taxon>Bacteroidales</taxon>
        <taxon>Candidatus Cryptobacteroides</taxon>
    </lineage>
</organism>
<sequence length="151" mass="16297">MIPESVNISGADILSLVPQRPPMVMVDEFGGIAPDGRSWTALTVREDNVFFAGGSLAAPGIVEHIAQSAAARAGFLHMRENRPVPEGFIASVEKMKFSLNLPKAGDRLETSVEVLADIFNMSLVHAVCRNGSETVAEGNMKIYLNEEAQEK</sequence>
<reference evidence="1" key="2">
    <citation type="journal article" date="2021" name="PeerJ">
        <title>Extensive microbial diversity within the chicken gut microbiome revealed by metagenomics and culture.</title>
        <authorList>
            <person name="Gilroy R."/>
            <person name="Ravi A."/>
            <person name="Getino M."/>
            <person name="Pursley I."/>
            <person name="Horton D.L."/>
            <person name="Alikhan N.F."/>
            <person name="Baker D."/>
            <person name="Gharbi K."/>
            <person name="Hall N."/>
            <person name="Watson M."/>
            <person name="Adriaenssens E.M."/>
            <person name="Foster-Nyarko E."/>
            <person name="Jarju S."/>
            <person name="Secka A."/>
            <person name="Antonio M."/>
            <person name="Oren A."/>
            <person name="Chaudhuri R.R."/>
            <person name="La Ragione R."/>
            <person name="Hildebrand F."/>
            <person name="Pallen M.J."/>
        </authorList>
    </citation>
    <scope>NUCLEOTIDE SEQUENCE</scope>
    <source>
        <strain evidence="1">F1-3629</strain>
    </source>
</reference>
<evidence type="ECO:0000313" key="1">
    <source>
        <dbReference type="EMBL" id="MBO8454149.1"/>
    </source>
</evidence>
<dbReference type="SUPFAM" id="SSF54637">
    <property type="entry name" value="Thioesterase/thiol ester dehydrase-isomerase"/>
    <property type="match status" value="1"/>
</dbReference>
<accession>A0A940IGP3</accession>
<protein>
    <submittedName>
        <fullName evidence="1">Hydroxymyristoyl-ACP dehydratase</fullName>
    </submittedName>
</protein>
<proteinExistence type="predicted"/>
<reference evidence="1" key="1">
    <citation type="submission" date="2020-10" db="EMBL/GenBank/DDBJ databases">
        <authorList>
            <person name="Gilroy R."/>
        </authorList>
    </citation>
    <scope>NUCLEOTIDE SEQUENCE</scope>
    <source>
        <strain evidence="1">F1-3629</strain>
    </source>
</reference>
<dbReference type="InterPro" id="IPR029069">
    <property type="entry name" value="HotDog_dom_sf"/>
</dbReference>
<name>A0A940IGP3_9BACT</name>
<dbReference type="Gene3D" id="3.10.129.10">
    <property type="entry name" value="Hotdog Thioesterase"/>
    <property type="match status" value="1"/>
</dbReference>
<comment type="caution">
    <text evidence="1">The sequence shown here is derived from an EMBL/GenBank/DDBJ whole genome shotgun (WGS) entry which is preliminary data.</text>
</comment>
<dbReference type="AlphaFoldDB" id="A0A940IGP3"/>
<evidence type="ECO:0000313" key="2">
    <source>
        <dbReference type="Proteomes" id="UP000771749"/>
    </source>
</evidence>